<evidence type="ECO:0000313" key="2">
    <source>
        <dbReference type="Proteomes" id="UP001341840"/>
    </source>
</evidence>
<reference evidence="1 2" key="1">
    <citation type="journal article" date="2023" name="Plants (Basel)">
        <title>Bridging the Gap: Combining Genomics and Transcriptomics Approaches to Understand Stylosanthes scabra, an Orphan Legume from the Brazilian Caatinga.</title>
        <authorList>
            <person name="Ferreira-Neto J.R.C."/>
            <person name="da Silva M.D."/>
            <person name="Binneck E."/>
            <person name="de Melo N.F."/>
            <person name="da Silva R.H."/>
            <person name="de Melo A.L.T.M."/>
            <person name="Pandolfi V."/>
            <person name="Bustamante F.O."/>
            <person name="Brasileiro-Vidal A.C."/>
            <person name="Benko-Iseppon A.M."/>
        </authorList>
    </citation>
    <scope>NUCLEOTIDE SEQUENCE [LARGE SCALE GENOMIC DNA]</scope>
    <source>
        <tissue evidence="1">Leaves</tissue>
    </source>
</reference>
<name>A0ABU6Z8V0_9FABA</name>
<evidence type="ECO:0000313" key="1">
    <source>
        <dbReference type="EMBL" id="MED6218039.1"/>
    </source>
</evidence>
<protein>
    <submittedName>
        <fullName evidence="1">Uncharacterized protein</fullName>
    </submittedName>
</protein>
<gene>
    <name evidence="1" type="ORF">PIB30_023280</name>
</gene>
<keyword evidence="2" id="KW-1185">Reference proteome</keyword>
<dbReference type="EMBL" id="JASCZI010271941">
    <property type="protein sequence ID" value="MED6218039.1"/>
    <property type="molecule type" value="Genomic_DNA"/>
</dbReference>
<organism evidence="1 2">
    <name type="scientific">Stylosanthes scabra</name>
    <dbReference type="NCBI Taxonomy" id="79078"/>
    <lineage>
        <taxon>Eukaryota</taxon>
        <taxon>Viridiplantae</taxon>
        <taxon>Streptophyta</taxon>
        <taxon>Embryophyta</taxon>
        <taxon>Tracheophyta</taxon>
        <taxon>Spermatophyta</taxon>
        <taxon>Magnoliopsida</taxon>
        <taxon>eudicotyledons</taxon>
        <taxon>Gunneridae</taxon>
        <taxon>Pentapetalae</taxon>
        <taxon>rosids</taxon>
        <taxon>fabids</taxon>
        <taxon>Fabales</taxon>
        <taxon>Fabaceae</taxon>
        <taxon>Papilionoideae</taxon>
        <taxon>50 kb inversion clade</taxon>
        <taxon>dalbergioids sensu lato</taxon>
        <taxon>Dalbergieae</taxon>
        <taxon>Pterocarpus clade</taxon>
        <taxon>Stylosanthes</taxon>
    </lineage>
</organism>
<accession>A0ABU6Z8V0</accession>
<proteinExistence type="predicted"/>
<comment type="caution">
    <text evidence="1">The sequence shown here is derived from an EMBL/GenBank/DDBJ whole genome shotgun (WGS) entry which is preliminary data.</text>
</comment>
<sequence>MVTIGLSSLNNYGILSELKNSKGSGDGNVTGGFEYGSADNWTTRSLDNDNGQDVGSRGAEYAEYAVIKEEKRRSTITTLVNGAATVEGGSTSMMEEGGAASIVSSDSGHRGRRALPFIGKPPILLAAVLPWTRDESPQTLRKEDGASMHC</sequence>
<dbReference type="Proteomes" id="UP001341840">
    <property type="component" value="Unassembled WGS sequence"/>
</dbReference>